<dbReference type="InterPro" id="IPR011761">
    <property type="entry name" value="ATP-grasp"/>
</dbReference>
<dbReference type="InterPro" id="IPR013815">
    <property type="entry name" value="ATP_grasp_subdomain_1"/>
</dbReference>
<feature type="transmembrane region" description="Helical" evidence="3">
    <location>
        <begin position="34"/>
        <end position="54"/>
    </location>
</feature>
<dbReference type="InterPro" id="IPR039523">
    <property type="entry name" value="RimK-rel_E_lig_ATP-grasp"/>
</dbReference>
<dbReference type="PROSITE" id="PS50975">
    <property type="entry name" value="ATP_GRASP"/>
    <property type="match status" value="1"/>
</dbReference>
<dbReference type="InterPro" id="IPR025840">
    <property type="entry name" value="7TM_transglut"/>
</dbReference>
<dbReference type="Pfam" id="PF14397">
    <property type="entry name" value="ATPgrasp_ST"/>
    <property type="match status" value="1"/>
</dbReference>
<protein>
    <submittedName>
        <fullName evidence="5">Sugar-transfer associated ATP-grasp domain-containing protein</fullName>
    </submittedName>
</protein>
<dbReference type="SUPFAM" id="SSF56059">
    <property type="entry name" value="Glutathione synthetase ATP-binding domain-like"/>
    <property type="match status" value="1"/>
</dbReference>
<keyword evidence="3" id="KW-0812">Transmembrane</keyword>
<evidence type="ECO:0000256" key="1">
    <source>
        <dbReference type="PROSITE-ProRule" id="PRU00409"/>
    </source>
</evidence>
<evidence type="ECO:0000313" key="5">
    <source>
        <dbReference type="EMBL" id="MFD1565917.1"/>
    </source>
</evidence>
<gene>
    <name evidence="5" type="ORF">ACFSAU_00275</name>
</gene>
<dbReference type="PANTHER" id="PTHR21621:SF0">
    <property type="entry name" value="BETA-CITRYLGLUTAMATE SYNTHASE B-RELATED"/>
    <property type="match status" value="1"/>
</dbReference>
<dbReference type="GO" id="GO:0005524">
    <property type="term" value="F:ATP binding"/>
    <property type="evidence" value="ECO:0007669"/>
    <property type="project" value="UniProtKB-UniRule"/>
</dbReference>
<evidence type="ECO:0000259" key="4">
    <source>
        <dbReference type="PROSITE" id="PS50975"/>
    </source>
</evidence>
<comment type="caution">
    <text evidence="5">The sequence shown here is derived from an EMBL/GenBank/DDBJ whole genome shotgun (WGS) entry which is preliminary data.</text>
</comment>
<keyword evidence="6" id="KW-1185">Reference proteome</keyword>
<evidence type="ECO:0000256" key="3">
    <source>
        <dbReference type="SAM" id="Phobius"/>
    </source>
</evidence>
<organism evidence="5 6">
    <name type="scientific">Halolamina litorea</name>
    <dbReference type="NCBI Taxonomy" id="1515593"/>
    <lineage>
        <taxon>Archaea</taxon>
        <taxon>Methanobacteriati</taxon>
        <taxon>Methanobacteriota</taxon>
        <taxon>Stenosarchaea group</taxon>
        <taxon>Halobacteria</taxon>
        <taxon>Halobacteriales</taxon>
        <taxon>Haloferacaceae</taxon>
    </lineage>
</organism>
<keyword evidence="3" id="KW-1133">Transmembrane helix</keyword>
<keyword evidence="3" id="KW-0472">Membrane</keyword>
<dbReference type="Gene3D" id="3.30.1490.20">
    <property type="entry name" value="ATP-grasp fold, A domain"/>
    <property type="match status" value="1"/>
</dbReference>
<dbReference type="RefSeq" id="WP_267645159.1">
    <property type="nucleotide sequence ID" value="NZ_JANHGR010000001.1"/>
</dbReference>
<evidence type="ECO:0000256" key="2">
    <source>
        <dbReference type="SAM" id="MobiDB-lite"/>
    </source>
</evidence>
<dbReference type="EMBL" id="JBHUCZ010000001">
    <property type="protein sequence ID" value="MFD1565917.1"/>
    <property type="molecule type" value="Genomic_DNA"/>
</dbReference>
<reference evidence="5 6" key="1">
    <citation type="journal article" date="2019" name="Int. J. Syst. Evol. Microbiol.">
        <title>The Global Catalogue of Microorganisms (GCM) 10K type strain sequencing project: providing services to taxonomists for standard genome sequencing and annotation.</title>
        <authorList>
            <consortium name="The Broad Institute Genomics Platform"/>
            <consortium name="The Broad Institute Genome Sequencing Center for Infectious Disease"/>
            <person name="Wu L."/>
            <person name="Ma J."/>
        </authorList>
    </citation>
    <scope>NUCLEOTIDE SEQUENCE [LARGE SCALE GENOMIC DNA]</scope>
    <source>
        <strain evidence="5 6">CGMCC 1.12859</strain>
    </source>
</reference>
<accession>A0ABD6BLJ9</accession>
<dbReference type="PANTHER" id="PTHR21621">
    <property type="entry name" value="RIBOSOMAL PROTEIN S6 MODIFICATION PROTEIN"/>
    <property type="match status" value="1"/>
</dbReference>
<feature type="transmembrane region" description="Helical" evidence="3">
    <location>
        <begin position="112"/>
        <end position="129"/>
    </location>
</feature>
<feature type="domain" description="ATP-grasp" evidence="4">
    <location>
        <begin position="270"/>
        <end position="527"/>
    </location>
</feature>
<dbReference type="Gene3D" id="3.30.470.20">
    <property type="entry name" value="ATP-grasp fold, B domain"/>
    <property type="match status" value="1"/>
</dbReference>
<dbReference type="Pfam" id="PF14402">
    <property type="entry name" value="7TM_transglut"/>
    <property type="match status" value="1"/>
</dbReference>
<name>A0ABD6BLJ9_9EURY</name>
<evidence type="ECO:0000313" key="6">
    <source>
        <dbReference type="Proteomes" id="UP001597139"/>
    </source>
</evidence>
<feature type="region of interest" description="Disordered" evidence="2">
    <location>
        <begin position="542"/>
        <end position="564"/>
    </location>
</feature>
<keyword evidence="1" id="KW-0067">ATP-binding</keyword>
<keyword evidence="1" id="KW-0547">Nucleotide-binding</keyword>
<dbReference type="AlphaFoldDB" id="A0ABD6BLJ9"/>
<dbReference type="Proteomes" id="UP001597139">
    <property type="component" value="Unassembled WGS sequence"/>
</dbReference>
<proteinExistence type="predicted"/>
<sequence>MVNWRDQTSVLALLIGLLLATLFLRTNVPSFLSVTSSITFIFQLMLAGTVIAILRNEAGMSTFGVFGPAILAFAWIEVGPVWAFFMISYLFVVTVTARVAMTGLDLGTPHRVAALLVITGIAAFTVQAVGQVQGIPALNTVLLFPIILTTWYAERFVESVSETGWAPGARRLTFTLVGIVAAALVASYEPLVSVISQNPESWVGLAAVNIYLGAGTNVRLGEYFRFRQLRRSLGAEGAAGVLTMRTRNRDFISRYNPAPLMSGFSKVQMKRLLHGLDIPTPETFMVVDDEATLAAFGSFLEEHDRFVVKPTDGSGGRGILVVRGRDSGDGRFATNRGKLTEEAVVSHVRKLCFGGNADYGARSSAVVEAIVEPDGLLADRVESGVPDLRVIVLQGTPIMAMVRLPTVESNGTANIHTGAVAVAVDIASGTASGGYQQTRNAFVDVHPDTGASLEFRIPEWESVLETATRASIASGFGYTGVDIVFDADRGPMVLEVNRRPGLGIQNANMDGLLHRLRFAESRADDTQFRTAAERVREAMAWSRADWAADPETPPAQPRKQEVRQ</sequence>